<keyword evidence="1" id="KW-0732">Signal</keyword>
<evidence type="ECO:0000313" key="3">
    <source>
        <dbReference type="Proteomes" id="UP000241462"/>
    </source>
</evidence>
<dbReference type="InParanoid" id="A0A2T3ANC8"/>
<feature type="chain" id="PRO_5015544889" evidence="1">
    <location>
        <begin position="21"/>
        <end position="136"/>
    </location>
</feature>
<protein>
    <submittedName>
        <fullName evidence="2">Uncharacterized protein</fullName>
    </submittedName>
</protein>
<sequence length="136" mass="14338">MVSFTSLLASTMAALPLASAYITGFTAPADVTAGTSFNVTLATAIYVQNWDDYSIIWGLAVPDYDCSNCIGTQIDYITLTGSEGTAYPYTFTQGLTIPEGIFDTGDYLLKAAIPHLVGASGEMSFSIYSANVTISS</sequence>
<accession>A0A2T3ANC8</accession>
<dbReference type="EMBL" id="KZ678372">
    <property type="protein sequence ID" value="PSS05168.1"/>
    <property type="molecule type" value="Genomic_DNA"/>
</dbReference>
<organism evidence="2 3">
    <name type="scientific">Coniella lustricola</name>
    <dbReference type="NCBI Taxonomy" id="2025994"/>
    <lineage>
        <taxon>Eukaryota</taxon>
        <taxon>Fungi</taxon>
        <taxon>Dikarya</taxon>
        <taxon>Ascomycota</taxon>
        <taxon>Pezizomycotina</taxon>
        <taxon>Sordariomycetes</taxon>
        <taxon>Sordariomycetidae</taxon>
        <taxon>Diaporthales</taxon>
        <taxon>Schizoparmaceae</taxon>
        <taxon>Coniella</taxon>
    </lineage>
</organism>
<dbReference type="AlphaFoldDB" id="A0A2T3ANC8"/>
<keyword evidence="3" id="KW-1185">Reference proteome</keyword>
<dbReference type="Proteomes" id="UP000241462">
    <property type="component" value="Unassembled WGS sequence"/>
</dbReference>
<proteinExistence type="predicted"/>
<dbReference type="Pfam" id="PF19271">
    <property type="entry name" value="Nis1"/>
    <property type="match status" value="1"/>
</dbReference>
<dbReference type="OrthoDB" id="4689996at2759"/>
<dbReference type="InterPro" id="IPR045469">
    <property type="entry name" value="Nis1"/>
</dbReference>
<evidence type="ECO:0000256" key="1">
    <source>
        <dbReference type="SAM" id="SignalP"/>
    </source>
</evidence>
<name>A0A2T3ANC8_9PEZI</name>
<reference evidence="2 3" key="1">
    <citation type="journal article" date="2018" name="Mycol. Prog.">
        <title>Coniella lustricola, a new species from submerged detritus.</title>
        <authorList>
            <person name="Raudabaugh D.B."/>
            <person name="Iturriaga T."/>
            <person name="Carver A."/>
            <person name="Mondo S."/>
            <person name="Pangilinan J."/>
            <person name="Lipzen A."/>
            <person name="He G."/>
            <person name="Amirebrahimi M."/>
            <person name="Grigoriev I.V."/>
            <person name="Miller A.N."/>
        </authorList>
    </citation>
    <scope>NUCLEOTIDE SEQUENCE [LARGE SCALE GENOMIC DNA]</scope>
    <source>
        <strain evidence="2 3">B22-T-1</strain>
    </source>
</reference>
<gene>
    <name evidence="2" type="ORF">BD289DRAFT_419655</name>
</gene>
<evidence type="ECO:0000313" key="2">
    <source>
        <dbReference type="EMBL" id="PSS05168.1"/>
    </source>
</evidence>
<feature type="signal peptide" evidence="1">
    <location>
        <begin position="1"/>
        <end position="20"/>
    </location>
</feature>